<dbReference type="InterPro" id="IPR011051">
    <property type="entry name" value="RmlC_Cupin_sf"/>
</dbReference>
<dbReference type="SUPFAM" id="SSF51182">
    <property type="entry name" value="RmlC-like cupins"/>
    <property type="match status" value="1"/>
</dbReference>
<sequence>MVQVIPEQHILAPTPHVPNSKLPILVYENAIPNASQTTAEAIIQANKWLKGGQWKGYPVVHFHSNTHECYVVLSGNATYELGKSPIDPSEDRDGHKTGLKLQVKRGDVFVLPAGVSHATIEFDDEYEFIGFYPEASPHWDMNYAKENLDEIPDKVAACENVPIPLYDPVYGADGPLPRVWREKR</sequence>
<proteinExistence type="predicted"/>
<dbReference type="InterPro" id="IPR047121">
    <property type="entry name" value="YjiB-like"/>
</dbReference>
<dbReference type="PANTHER" id="PTHR36448:SF2">
    <property type="entry name" value="CUPIN TYPE-1 DOMAIN-CONTAINING PROTEIN"/>
    <property type="match status" value="1"/>
</dbReference>
<name>A0A6A6ER82_9PEZI</name>
<gene>
    <name evidence="2" type="ORF">K469DRAFT_618893</name>
</gene>
<dbReference type="AlphaFoldDB" id="A0A6A6ER82"/>
<organism evidence="2 3">
    <name type="scientific">Zopfia rhizophila CBS 207.26</name>
    <dbReference type="NCBI Taxonomy" id="1314779"/>
    <lineage>
        <taxon>Eukaryota</taxon>
        <taxon>Fungi</taxon>
        <taxon>Dikarya</taxon>
        <taxon>Ascomycota</taxon>
        <taxon>Pezizomycotina</taxon>
        <taxon>Dothideomycetes</taxon>
        <taxon>Dothideomycetes incertae sedis</taxon>
        <taxon>Zopfiaceae</taxon>
        <taxon>Zopfia</taxon>
    </lineage>
</organism>
<accession>A0A6A6ER82</accession>
<dbReference type="Gene3D" id="2.60.120.10">
    <property type="entry name" value="Jelly Rolls"/>
    <property type="match status" value="1"/>
</dbReference>
<dbReference type="PANTHER" id="PTHR36448">
    <property type="entry name" value="BLR7373 PROTEIN"/>
    <property type="match status" value="1"/>
</dbReference>
<feature type="domain" description="Cupin type-1" evidence="1">
    <location>
        <begin position="59"/>
        <end position="131"/>
    </location>
</feature>
<dbReference type="OrthoDB" id="2446447at2759"/>
<dbReference type="InterPro" id="IPR006045">
    <property type="entry name" value="Cupin_1"/>
</dbReference>
<dbReference type="Pfam" id="PF00190">
    <property type="entry name" value="Cupin_1"/>
    <property type="match status" value="1"/>
</dbReference>
<evidence type="ECO:0000313" key="3">
    <source>
        <dbReference type="Proteomes" id="UP000800200"/>
    </source>
</evidence>
<evidence type="ECO:0000313" key="2">
    <source>
        <dbReference type="EMBL" id="KAF2193675.1"/>
    </source>
</evidence>
<evidence type="ECO:0000259" key="1">
    <source>
        <dbReference type="Pfam" id="PF00190"/>
    </source>
</evidence>
<dbReference type="EMBL" id="ML994613">
    <property type="protein sequence ID" value="KAF2193675.1"/>
    <property type="molecule type" value="Genomic_DNA"/>
</dbReference>
<protein>
    <recommendedName>
        <fullName evidence="1">Cupin type-1 domain-containing protein</fullName>
    </recommendedName>
</protein>
<dbReference type="Proteomes" id="UP000800200">
    <property type="component" value="Unassembled WGS sequence"/>
</dbReference>
<reference evidence="2" key="1">
    <citation type="journal article" date="2020" name="Stud. Mycol.">
        <title>101 Dothideomycetes genomes: a test case for predicting lifestyles and emergence of pathogens.</title>
        <authorList>
            <person name="Haridas S."/>
            <person name="Albert R."/>
            <person name="Binder M."/>
            <person name="Bloem J."/>
            <person name="Labutti K."/>
            <person name="Salamov A."/>
            <person name="Andreopoulos B."/>
            <person name="Baker S."/>
            <person name="Barry K."/>
            <person name="Bills G."/>
            <person name="Bluhm B."/>
            <person name="Cannon C."/>
            <person name="Castanera R."/>
            <person name="Culley D."/>
            <person name="Daum C."/>
            <person name="Ezra D."/>
            <person name="Gonzalez J."/>
            <person name="Henrissat B."/>
            <person name="Kuo A."/>
            <person name="Liang C."/>
            <person name="Lipzen A."/>
            <person name="Lutzoni F."/>
            <person name="Magnuson J."/>
            <person name="Mondo S."/>
            <person name="Nolan M."/>
            <person name="Ohm R."/>
            <person name="Pangilinan J."/>
            <person name="Park H.-J."/>
            <person name="Ramirez L."/>
            <person name="Alfaro M."/>
            <person name="Sun H."/>
            <person name="Tritt A."/>
            <person name="Yoshinaga Y."/>
            <person name="Zwiers L.-H."/>
            <person name="Turgeon B."/>
            <person name="Goodwin S."/>
            <person name="Spatafora J."/>
            <person name="Crous P."/>
            <person name="Grigoriev I."/>
        </authorList>
    </citation>
    <scope>NUCLEOTIDE SEQUENCE</scope>
    <source>
        <strain evidence="2">CBS 207.26</strain>
    </source>
</reference>
<dbReference type="InterPro" id="IPR014710">
    <property type="entry name" value="RmlC-like_jellyroll"/>
</dbReference>
<dbReference type="CDD" id="cd02219">
    <property type="entry name" value="cupin_YjlB-like"/>
    <property type="match status" value="1"/>
</dbReference>
<keyword evidence="3" id="KW-1185">Reference proteome</keyword>